<keyword evidence="4" id="KW-0813">Transport</keyword>
<protein>
    <recommendedName>
        <fullName evidence="13">Sodium/pyruvate cotransporter BASS2, chloroplastic</fullName>
    </recommendedName>
</protein>
<feature type="transmembrane region" description="Helical" evidence="11">
    <location>
        <begin position="199"/>
        <end position="218"/>
    </location>
</feature>
<dbReference type="GO" id="GO:0016020">
    <property type="term" value="C:membrane"/>
    <property type="evidence" value="ECO:0007669"/>
    <property type="project" value="UniProtKB-SubCell"/>
</dbReference>
<dbReference type="Gene3D" id="1.20.1530.20">
    <property type="match status" value="1"/>
</dbReference>
<feature type="transmembrane region" description="Helical" evidence="11">
    <location>
        <begin position="224"/>
        <end position="243"/>
    </location>
</feature>
<feature type="transmembrane region" description="Helical" evidence="11">
    <location>
        <begin position="81"/>
        <end position="98"/>
    </location>
</feature>
<evidence type="ECO:0008006" key="13">
    <source>
        <dbReference type="Google" id="ProtNLM"/>
    </source>
</evidence>
<dbReference type="EnsemblPlants" id="MELO3C025304.2.1">
    <property type="protein sequence ID" value="MELO3C025304.2.1"/>
    <property type="gene ID" value="MELO3C025304.2"/>
</dbReference>
<dbReference type="InterPro" id="IPR004710">
    <property type="entry name" value="Bilac:Na_transpt"/>
</dbReference>
<dbReference type="PANTHER" id="PTHR10361">
    <property type="entry name" value="SODIUM-BILE ACID COTRANSPORTER"/>
    <property type="match status" value="1"/>
</dbReference>
<dbReference type="FunFam" id="1.20.1530.20:FF:000018">
    <property type="entry name" value="Probable sodium/metabolite cotransporter BASS1, chloroplastic"/>
    <property type="match status" value="1"/>
</dbReference>
<feature type="transmembrane region" description="Helical" evidence="11">
    <location>
        <begin position="136"/>
        <end position="157"/>
    </location>
</feature>
<keyword evidence="7 11" id="KW-0812">Transmembrane</keyword>
<feature type="transmembrane region" description="Helical" evidence="11">
    <location>
        <begin position="169"/>
        <end position="187"/>
    </location>
</feature>
<feature type="transmembrane region" description="Helical" evidence="11">
    <location>
        <begin position="255"/>
        <end position="277"/>
    </location>
</feature>
<dbReference type="PANTHER" id="PTHR10361:SF62">
    <property type="entry name" value="SODIUM_PYRUVATE COTRANSPORTER BASS2, CHLOROPLASTIC"/>
    <property type="match status" value="1"/>
</dbReference>
<feature type="transmembrane region" description="Helical" evidence="11">
    <location>
        <begin position="289"/>
        <end position="309"/>
    </location>
</feature>
<evidence type="ECO:0000256" key="11">
    <source>
        <dbReference type="SAM" id="Phobius"/>
    </source>
</evidence>
<dbReference type="NCBIfam" id="TIGR00841">
    <property type="entry name" value="bass"/>
    <property type="match status" value="1"/>
</dbReference>
<evidence type="ECO:0000256" key="8">
    <source>
        <dbReference type="ARBA" id="ARBA00022946"/>
    </source>
</evidence>
<evidence type="ECO:0000256" key="5">
    <source>
        <dbReference type="ARBA" id="ARBA00022528"/>
    </source>
</evidence>
<proteinExistence type="inferred from homology"/>
<keyword evidence="9 11" id="KW-1133">Transmembrane helix</keyword>
<organism evidence="12">
    <name type="scientific">Cucumis melo</name>
    <name type="common">Muskmelon</name>
    <dbReference type="NCBI Taxonomy" id="3656"/>
    <lineage>
        <taxon>Eukaryota</taxon>
        <taxon>Viridiplantae</taxon>
        <taxon>Streptophyta</taxon>
        <taxon>Embryophyta</taxon>
        <taxon>Tracheophyta</taxon>
        <taxon>Spermatophyta</taxon>
        <taxon>Magnoliopsida</taxon>
        <taxon>eudicotyledons</taxon>
        <taxon>Gunneridae</taxon>
        <taxon>Pentapetalae</taxon>
        <taxon>rosids</taxon>
        <taxon>fabids</taxon>
        <taxon>Cucurbitales</taxon>
        <taxon>Cucurbitaceae</taxon>
        <taxon>Benincaseae</taxon>
        <taxon>Cucumis</taxon>
    </lineage>
</organism>
<dbReference type="InterPro" id="IPR002657">
    <property type="entry name" value="BilAc:Na_symport/Acr3"/>
</dbReference>
<dbReference type="AlphaFoldDB" id="A0A9I9DX73"/>
<comment type="subcellular location">
    <subcellularLocation>
        <location evidence="2">Membrane</location>
        <topology evidence="2">Multi-pass membrane protein</topology>
    </subcellularLocation>
    <subcellularLocation>
        <location evidence="1">Plastid</location>
        <location evidence="1">Chloroplast envelope</location>
    </subcellularLocation>
</comment>
<sequence length="448" mass="48523">MASISKFAFNDCSIMRFDALYNRNFHFSAGKFQSHLDFRGKLCLSDSGRRRLVVAQSMLLKPLVSSASPCAIGVTSRIDEFLLYSYVLMNIYLIYWRVKYNYERRKLQILCKAASDVSGEIVPGDSPDGMSTYERVIETLTTLFPVWVILGTIIGIYKPAAVTWLETDLFTVGLGFLMLSMGLTLTFEDFRRCLRNPWTVGVGFLAQYLIKPMLGFVIAMTLKLSAPLATGLILVSCCPGGQASNVATYISKGNVALSVLMTTCSTIGAIIMTPLLTKLLAGQLVPVDAAGLAISTFQVVLVPTVVGVLANEFFPKFTTKIITVTPLIGVILTTLLCASPIGQVAEVLKTQGAQLLLPVAILHGAAFALGYWLSKLSFGESTSRTISIECGMQSSALGFLLAQKHFTNPLVAVPSAVSVVCMALGGSALAVFWRNMPIPADDKDDFKE</sequence>
<evidence type="ECO:0000256" key="6">
    <source>
        <dbReference type="ARBA" id="ARBA00022640"/>
    </source>
</evidence>
<feature type="transmembrane region" description="Helical" evidence="11">
    <location>
        <begin position="321"/>
        <end position="341"/>
    </location>
</feature>
<evidence type="ECO:0000256" key="4">
    <source>
        <dbReference type="ARBA" id="ARBA00022448"/>
    </source>
</evidence>
<feature type="transmembrane region" description="Helical" evidence="11">
    <location>
        <begin position="353"/>
        <end position="374"/>
    </location>
</feature>
<dbReference type="Gramene" id="MELO3C025304.2.1">
    <property type="protein sequence ID" value="MELO3C025304.2.1"/>
    <property type="gene ID" value="MELO3C025304.2"/>
</dbReference>
<evidence type="ECO:0000256" key="10">
    <source>
        <dbReference type="ARBA" id="ARBA00023136"/>
    </source>
</evidence>
<dbReference type="InterPro" id="IPR038770">
    <property type="entry name" value="Na+/solute_symporter_sf"/>
</dbReference>
<keyword evidence="8" id="KW-0809">Transit peptide</keyword>
<name>A0A9I9DX73_CUCME</name>
<reference evidence="12" key="1">
    <citation type="submission" date="2023-03" db="UniProtKB">
        <authorList>
            <consortium name="EnsemblPlants"/>
        </authorList>
    </citation>
    <scope>IDENTIFICATION</scope>
</reference>
<dbReference type="GO" id="GO:0009941">
    <property type="term" value="C:chloroplast envelope"/>
    <property type="evidence" value="ECO:0007669"/>
    <property type="project" value="UniProtKB-SubCell"/>
</dbReference>
<evidence type="ECO:0000256" key="9">
    <source>
        <dbReference type="ARBA" id="ARBA00022989"/>
    </source>
</evidence>
<keyword evidence="6" id="KW-0934">Plastid</keyword>
<dbReference type="Pfam" id="PF01758">
    <property type="entry name" value="SBF"/>
    <property type="match status" value="1"/>
</dbReference>
<comment type="similarity">
    <text evidence="3">Belongs to the bile acid:sodium symporter (BASS) (TC 2.A.28) family.</text>
</comment>
<evidence type="ECO:0000256" key="3">
    <source>
        <dbReference type="ARBA" id="ARBA00006528"/>
    </source>
</evidence>
<keyword evidence="10 11" id="KW-0472">Membrane</keyword>
<evidence type="ECO:0000313" key="12">
    <source>
        <dbReference type="EnsemblPlants" id="MELO3C025304.2.1"/>
    </source>
</evidence>
<keyword evidence="5" id="KW-0150">Chloroplast</keyword>
<evidence type="ECO:0000256" key="7">
    <source>
        <dbReference type="ARBA" id="ARBA00022692"/>
    </source>
</evidence>
<evidence type="ECO:0000256" key="2">
    <source>
        <dbReference type="ARBA" id="ARBA00004141"/>
    </source>
</evidence>
<accession>A0A9I9DX73</accession>
<feature type="transmembrane region" description="Helical" evidence="11">
    <location>
        <begin position="412"/>
        <end position="433"/>
    </location>
</feature>
<evidence type="ECO:0000256" key="1">
    <source>
        <dbReference type="ARBA" id="ARBA00004119"/>
    </source>
</evidence>